<dbReference type="RefSeq" id="WP_057319132.1">
    <property type="nucleotide sequence ID" value="NZ_CYXP01000002.1"/>
</dbReference>
<protein>
    <submittedName>
        <fullName evidence="8">SusD family</fullName>
    </submittedName>
</protein>
<comment type="subcellular location">
    <subcellularLocation>
        <location evidence="1">Cell outer membrane</location>
    </subcellularLocation>
</comment>
<dbReference type="InterPro" id="IPR011990">
    <property type="entry name" value="TPR-like_helical_dom_sf"/>
</dbReference>
<dbReference type="EMBL" id="CYXP01000002">
    <property type="protein sequence ID" value="CUM99086.1"/>
    <property type="molecule type" value="Genomic_DNA"/>
</dbReference>
<dbReference type="SUPFAM" id="SSF48452">
    <property type="entry name" value="TPR-like"/>
    <property type="match status" value="1"/>
</dbReference>
<dbReference type="AlphaFoldDB" id="A0A173TAD0"/>
<feature type="domain" description="RagB/SusD" evidence="6">
    <location>
        <begin position="273"/>
        <end position="585"/>
    </location>
</feature>
<evidence type="ECO:0000259" key="7">
    <source>
        <dbReference type="Pfam" id="PF14322"/>
    </source>
</evidence>
<dbReference type="Gene3D" id="1.25.40.390">
    <property type="match status" value="1"/>
</dbReference>
<evidence type="ECO:0000256" key="5">
    <source>
        <dbReference type="ARBA" id="ARBA00023237"/>
    </source>
</evidence>
<evidence type="ECO:0000256" key="3">
    <source>
        <dbReference type="ARBA" id="ARBA00022729"/>
    </source>
</evidence>
<dbReference type="Proteomes" id="UP000095591">
    <property type="component" value="Unassembled WGS sequence"/>
</dbReference>
<dbReference type="Pfam" id="PF14322">
    <property type="entry name" value="SusD-like_3"/>
    <property type="match status" value="1"/>
</dbReference>
<reference evidence="8 9" key="1">
    <citation type="submission" date="2015-09" db="EMBL/GenBank/DDBJ databases">
        <authorList>
            <consortium name="Pathogen Informatics"/>
        </authorList>
    </citation>
    <scope>NUCLEOTIDE SEQUENCE [LARGE SCALE GENOMIC DNA]</scope>
    <source>
        <strain evidence="8 9">2789STDY5608872</strain>
    </source>
</reference>
<organism evidence="8 9">
    <name type="scientific">Parabacteroides distasonis</name>
    <dbReference type="NCBI Taxonomy" id="823"/>
    <lineage>
        <taxon>Bacteria</taxon>
        <taxon>Pseudomonadati</taxon>
        <taxon>Bacteroidota</taxon>
        <taxon>Bacteroidia</taxon>
        <taxon>Bacteroidales</taxon>
        <taxon>Tannerellaceae</taxon>
        <taxon>Parabacteroides</taxon>
    </lineage>
</organism>
<comment type="similarity">
    <text evidence="2">Belongs to the SusD family.</text>
</comment>
<keyword evidence="4" id="KW-0472">Membrane</keyword>
<name>A0A173TAD0_PARDI</name>
<dbReference type="InterPro" id="IPR033985">
    <property type="entry name" value="SusD-like_N"/>
</dbReference>
<evidence type="ECO:0000259" key="6">
    <source>
        <dbReference type="Pfam" id="PF07980"/>
    </source>
</evidence>
<evidence type="ECO:0000313" key="8">
    <source>
        <dbReference type="EMBL" id="CUM99086.1"/>
    </source>
</evidence>
<keyword evidence="5" id="KW-0998">Cell outer membrane</keyword>
<evidence type="ECO:0000313" key="9">
    <source>
        <dbReference type="Proteomes" id="UP000095591"/>
    </source>
</evidence>
<keyword evidence="3" id="KW-0732">Signal</keyword>
<evidence type="ECO:0000256" key="1">
    <source>
        <dbReference type="ARBA" id="ARBA00004442"/>
    </source>
</evidence>
<dbReference type="GO" id="GO:0009279">
    <property type="term" value="C:cell outer membrane"/>
    <property type="evidence" value="ECO:0007669"/>
    <property type="project" value="UniProtKB-SubCell"/>
</dbReference>
<evidence type="ECO:0000256" key="2">
    <source>
        <dbReference type="ARBA" id="ARBA00006275"/>
    </source>
</evidence>
<accession>A0A173TAD0</accession>
<proteinExistence type="inferred from homology"/>
<evidence type="ECO:0000256" key="4">
    <source>
        <dbReference type="ARBA" id="ARBA00023136"/>
    </source>
</evidence>
<feature type="domain" description="SusD-like N-terminal" evidence="7">
    <location>
        <begin position="29"/>
        <end position="233"/>
    </location>
</feature>
<dbReference type="InterPro" id="IPR012944">
    <property type="entry name" value="SusD_RagB_dom"/>
</dbReference>
<gene>
    <name evidence="8" type="ORF">ERS852429_01468</name>
</gene>
<dbReference type="Pfam" id="PF07980">
    <property type="entry name" value="SusD_RagB"/>
    <property type="match status" value="1"/>
</dbReference>
<sequence length="585" mass="67146">MKNLFHIAKKTFTWVTVTMAVSLFNGCSDFLDKQPLGKLNESVLTDESTVNKLLIACYSPLNGFINGVWGITSGPDNVFYGDMCAGNIHKGSTTGDQGELLQMERYVATAENGRIRDKWILVYGAIERCNDVLRMLNDNKIDGLSEESEMEIRAEARFLRGYYHFEAKKIWNMVPYIDEYVEDPQRRVPNDKDIWPNIEEDFSFATRILPDNQSEPGRPTKNAAKAFLAKAYLFQQKYSEAKVLLDEVITSGKYKLLDNYFDNFNAEQNNNAEVVWSNQVAVNVAGAGYDRSQRGFDLSYPNAPDQPNLSGAGFQQPTFDLVNAYQVDENGLPMIDTYANHEFKNDQDIESSEAWEPDMETPVDPRLDWVVGRRGIPYHDWGLHPGKAWIRDQVSAGPYNQKKWIILESQLATYAYDNTAKFNAMNFNIIRYAQVLLWAAECEVEIGNPEKAKEYVNMIRQRVKDGSYVRLGDEAPFGNGPVAANYKVDIYKDSWAGLSKDVLRKRVRFEERLELALEGHFFFDLVRWDIAEDFLNKYVEREKRHIQYLNGAVFDKNHRYYAIPLTEIDRSYVDGKPTLTQNPGY</sequence>